<proteinExistence type="predicted"/>
<dbReference type="EMBL" id="JABBGK010000001">
    <property type="protein sequence ID" value="NML73267.1"/>
    <property type="molecule type" value="Genomic_DNA"/>
</dbReference>
<evidence type="ECO:0000313" key="1">
    <source>
        <dbReference type="EMBL" id="NML73267.1"/>
    </source>
</evidence>
<organism evidence="1 2">
    <name type="scientific">Rhizobium terricola</name>
    <dbReference type="NCBI Taxonomy" id="2728849"/>
    <lineage>
        <taxon>Bacteria</taxon>
        <taxon>Pseudomonadati</taxon>
        <taxon>Pseudomonadota</taxon>
        <taxon>Alphaproteobacteria</taxon>
        <taxon>Hyphomicrobiales</taxon>
        <taxon>Rhizobiaceae</taxon>
        <taxon>Rhizobium/Agrobacterium group</taxon>
        <taxon>Rhizobium</taxon>
    </lineage>
</organism>
<protein>
    <submittedName>
        <fullName evidence="1">NUDIX hydrolase</fullName>
    </submittedName>
</protein>
<comment type="caution">
    <text evidence="1">The sequence shown here is derived from an EMBL/GenBank/DDBJ whole genome shotgun (WGS) entry which is preliminary data.</text>
</comment>
<reference evidence="1 2" key="1">
    <citation type="submission" date="2020-04" db="EMBL/GenBank/DDBJ databases">
        <title>Rhizobium sp. S-51 isolated from soil.</title>
        <authorList>
            <person name="Dahal R.H."/>
        </authorList>
    </citation>
    <scope>NUCLEOTIDE SEQUENCE [LARGE SCALE GENOMIC DNA]</scope>
    <source>
        <strain evidence="1 2">S-51</strain>
    </source>
</reference>
<accession>A0A7Y0ATL0</accession>
<dbReference type="GO" id="GO:0016787">
    <property type="term" value="F:hydrolase activity"/>
    <property type="evidence" value="ECO:0007669"/>
    <property type="project" value="UniProtKB-KW"/>
</dbReference>
<keyword evidence="1" id="KW-0378">Hydrolase</keyword>
<gene>
    <name evidence="1" type="ORF">HHL25_03910</name>
</gene>
<keyword evidence="2" id="KW-1185">Reference proteome</keyword>
<dbReference type="InterPro" id="IPR015797">
    <property type="entry name" value="NUDIX_hydrolase-like_dom_sf"/>
</dbReference>
<dbReference type="SUPFAM" id="SSF55811">
    <property type="entry name" value="Nudix"/>
    <property type="match status" value="1"/>
</dbReference>
<evidence type="ECO:0000313" key="2">
    <source>
        <dbReference type="Proteomes" id="UP000541470"/>
    </source>
</evidence>
<dbReference type="AlphaFoldDB" id="A0A7Y0ATL0"/>
<sequence length="246" mass="27320">MSEFSDPRPEGLTVERRMFPVDAVRLRVLEGDHPLHVEHRAKAAANWEAEIAANPALFDGRMVFQHRLAFRDGVVEGEGFMMPFSTFMWWRKQNRRVGGFHVFGYPVIVSADGALIAVKMGAHTANPGQVYCAAGSLDQNDVVDGYCDLAGNMMREVREETGLDLGEARADGRLFASYDGGRLTVARRFHFDLDADALLARIRAHMAVDEEKEIAGAVAIRSADPSAHPYGRPMLPLLEWFFADAD</sequence>
<dbReference type="Proteomes" id="UP000541470">
    <property type="component" value="Unassembled WGS sequence"/>
</dbReference>
<name>A0A7Y0ATL0_9HYPH</name>
<dbReference type="RefSeq" id="WP_169587464.1">
    <property type="nucleotide sequence ID" value="NZ_JABBGK010000001.1"/>
</dbReference>